<comment type="similarity">
    <text evidence="1 7">Belongs to the AB hydrolase superfamily. Lipase family.</text>
</comment>
<proteinExistence type="inferred from homology"/>
<dbReference type="Proteomes" id="UP001152795">
    <property type="component" value="Unassembled WGS sequence"/>
</dbReference>
<organism evidence="9 10">
    <name type="scientific">Paramuricea clavata</name>
    <name type="common">Red gorgonian</name>
    <name type="synonym">Violescent sea-whip</name>
    <dbReference type="NCBI Taxonomy" id="317549"/>
    <lineage>
        <taxon>Eukaryota</taxon>
        <taxon>Metazoa</taxon>
        <taxon>Cnidaria</taxon>
        <taxon>Anthozoa</taxon>
        <taxon>Octocorallia</taxon>
        <taxon>Malacalcyonacea</taxon>
        <taxon>Plexauridae</taxon>
        <taxon>Paramuricea</taxon>
    </lineage>
</organism>
<keyword evidence="4 7" id="KW-0442">Lipid degradation</keyword>
<dbReference type="GO" id="GO:0016042">
    <property type="term" value="P:lipid catabolic process"/>
    <property type="evidence" value="ECO:0007669"/>
    <property type="project" value="UniProtKB-KW"/>
</dbReference>
<comment type="caution">
    <text evidence="9">The sequence shown here is derived from an EMBL/GenBank/DDBJ whole genome shotgun (WGS) entry which is preliminary data.</text>
</comment>
<dbReference type="AlphaFoldDB" id="A0A7D9HN89"/>
<keyword evidence="2" id="KW-0732">Signal</keyword>
<dbReference type="SUPFAM" id="SSF53474">
    <property type="entry name" value="alpha/beta-Hydrolases"/>
    <property type="match status" value="1"/>
</dbReference>
<feature type="domain" description="Partial AB-hydrolase lipase" evidence="8">
    <location>
        <begin position="33"/>
        <end position="96"/>
    </location>
</feature>
<evidence type="ECO:0000256" key="3">
    <source>
        <dbReference type="ARBA" id="ARBA00022801"/>
    </source>
</evidence>
<evidence type="ECO:0000313" key="10">
    <source>
        <dbReference type="Proteomes" id="UP001152795"/>
    </source>
</evidence>
<protein>
    <recommendedName>
        <fullName evidence="7">Lipase</fullName>
    </recommendedName>
</protein>
<dbReference type="Gene3D" id="3.40.50.1820">
    <property type="entry name" value="alpha/beta hydrolase"/>
    <property type="match status" value="1"/>
</dbReference>
<keyword evidence="3 7" id="KW-0378">Hydrolase</keyword>
<keyword evidence="5" id="KW-0443">Lipid metabolism</keyword>
<evidence type="ECO:0000256" key="1">
    <source>
        <dbReference type="ARBA" id="ARBA00010701"/>
    </source>
</evidence>
<dbReference type="Pfam" id="PF04083">
    <property type="entry name" value="Abhydro_lipase"/>
    <property type="match status" value="1"/>
</dbReference>
<accession>A0A7D9HN89</accession>
<keyword evidence="10" id="KW-1185">Reference proteome</keyword>
<dbReference type="GO" id="GO:0016788">
    <property type="term" value="F:hydrolase activity, acting on ester bonds"/>
    <property type="evidence" value="ECO:0007669"/>
    <property type="project" value="InterPro"/>
</dbReference>
<name>A0A7D9HN89_PARCT</name>
<sequence length="410" mass="46195">MAVSWFNSLLSLLLLALIVQLNNAEDPEVNMNVSQIISYWGYPCEDYSVVTSDGYILSVQRIPHGRNGRHKSNTVKPVVYLQHGLLGSATHFLLNLANSSLGFILADAGYDVWLGNSRGNIYSTRHKTLSPDSDAFWDFSWDEFAKYDIPATLNYILNYTQTSSLSYIGHSQGTTIAFAEFSRNQTWASKVDIFIALAPVAYVGNMVSPLKYLSYFTGEIELLFKILGVRDFNLPPKVQEWLAELACNPKLGEELCANVVFLLCGFDKAQMNETRMPVYTAHIPQGTSVKDIIKWAQGVRSKRFCMYDYGTSGNQKHYGQDTPPSYHLSSVNVPTALFYGGNDWLADVKDVNMIIAQHKHIVYKKEIVAWDHLDFIAGKDAPALIYGDILKLLAKHSRRSSNRLRNRIRV</sequence>
<dbReference type="FunFam" id="3.40.50.1820:FF:000021">
    <property type="entry name" value="Lipase"/>
    <property type="match status" value="1"/>
</dbReference>
<dbReference type="OrthoDB" id="9974421at2759"/>
<dbReference type="PANTHER" id="PTHR11005">
    <property type="entry name" value="LYSOSOMAL ACID LIPASE-RELATED"/>
    <property type="match status" value="1"/>
</dbReference>
<gene>
    <name evidence="9" type="ORF">PACLA_8A085810</name>
</gene>
<evidence type="ECO:0000256" key="6">
    <source>
        <dbReference type="ARBA" id="ARBA00023180"/>
    </source>
</evidence>
<dbReference type="InterPro" id="IPR025483">
    <property type="entry name" value="Lipase_euk"/>
</dbReference>
<reference evidence="9" key="1">
    <citation type="submission" date="2020-04" db="EMBL/GenBank/DDBJ databases">
        <authorList>
            <person name="Alioto T."/>
            <person name="Alioto T."/>
            <person name="Gomez Garrido J."/>
        </authorList>
    </citation>
    <scope>NUCLEOTIDE SEQUENCE</scope>
    <source>
        <strain evidence="9">A484AB</strain>
    </source>
</reference>
<dbReference type="InterPro" id="IPR029058">
    <property type="entry name" value="AB_hydrolase_fold"/>
</dbReference>
<evidence type="ECO:0000256" key="2">
    <source>
        <dbReference type="ARBA" id="ARBA00022729"/>
    </source>
</evidence>
<keyword evidence="6" id="KW-0325">Glycoprotein</keyword>
<evidence type="ECO:0000259" key="8">
    <source>
        <dbReference type="Pfam" id="PF04083"/>
    </source>
</evidence>
<evidence type="ECO:0000256" key="7">
    <source>
        <dbReference type="PIRNR" id="PIRNR000862"/>
    </source>
</evidence>
<dbReference type="InterPro" id="IPR006693">
    <property type="entry name" value="AB_hydrolase_lipase"/>
</dbReference>
<dbReference type="EMBL" id="CACRXK020001369">
    <property type="protein sequence ID" value="CAB3988722.1"/>
    <property type="molecule type" value="Genomic_DNA"/>
</dbReference>
<evidence type="ECO:0000256" key="5">
    <source>
        <dbReference type="ARBA" id="ARBA00023098"/>
    </source>
</evidence>
<dbReference type="PIRSF" id="PIRSF000862">
    <property type="entry name" value="Steryl_ester_lip"/>
    <property type="match status" value="1"/>
</dbReference>
<evidence type="ECO:0000256" key="4">
    <source>
        <dbReference type="ARBA" id="ARBA00022963"/>
    </source>
</evidence>
<evidence type="ECO:0000313" key="9">
    <source>
        <dbReference type="EMBL" id="CAB3988722.1"/>
    </source>
</evidence>